<feature type="transmembrane region" description="Helical" evidence="5">
    <location>
        <begin position="100"/>
        <end position="121"/>
    </location>
</feature>
<feature type="transmembrane region" description="Helical" evidence="5">
    <location>
        <begin position="133"/>
        <end position="151"/>
    </location>
</feature>
<dbReference type="Pfam" id="PF01124">
    <property type="entry name" value="MAPEG"/>
    <property type="match status" value="1"/>
</dbReference>
<organism evidence="6 7">
    <name type="scientific">Cladobotryum mycophilum</name>
    <dbReference type="NCBI Taxonomy" id="491253"/>
    <lineage>
        <taxon>Eukaryota</taxon>
        <taxon>Fungi</taxon>
        <taxon>Dikarya</taxon>
        <taxon>Ascomycota</taxon>
        <taxon>Pezizomycotina</taxon>
        <taxon>Sordariomycetes</taxon>
        <taxon>Hypocreomycetidae</taxon>
        <taxon>Hypocreales</taxon>
        <taxon>Hypocreaceae</taxon>
        <taxon>Cladobotryum</taxon>
    </lineage>
</organism>
<gene>
    <name evidence="6" type="ORF">PT974_08567</name>
</gene>
<feature type="transmembrane region" description="Helical" evidence="5">
    <location>
        <begin position="20"/>
        <end position="40"/>
    </location>
</feature>
<protein>
    <submittedName>
        <fullName evidence="6">Uncharacterized protein</fullName>
    </submittedName>
</protein>
<dbReference type="PANTHER" id="PTHR35371:SF1">
    <property type="entry name" value="BLR7753 PROTEIN"/>
    <property type="match status" value="1"/>
</dbReference>
<evidence type="ECO:0000313" key="7">
    <source>
        <dbReference type="Proteomes" id="UP001338125"/>
    </source>
</evidence>
<reference evidence="6 7" key="1">
    <citation type="submission" date="2024-01" db="EMBL/GenBank/DDBJ databases">
        <title>Complete genome of Cladobotryum mycophilum ATHUM6906.</title>
        <authorList>
            <person name="Christinaki A.C."/>
            <person name="Myridakis A.I."/>
            <person name="Kouvelis V.N."/>
        </authorList>
    </citation>
    <scope>NUCLEOTIDE SEQUENCE [LARGE SCALE GENOMIC DNA]</scope>
    <source>
        <strain evidence="6 7">ATHUM6906</strain>
    </source>
</reference>
<sequence length="155" mass="16824">MEPILGLDLSRNLSLFTVPAAFIMCMVPNVWAISLAGEAYDVANPRAMKDTVKADSTVEKVISQKITRAKNASDNGFETLGLYAAAVVAANHAGVETQMLNILTLGYILTRILYVYAYVQLGENRNLAPLRSLFWTVGSILTLTLYIKAGLQLAA</sequence>
<dbReference type="SUPFAM" id="SSF161084">
    <property type="entry name" value="MAPEG domain-like"/>
    <property type="match status" value="1"/>
</dbReference>
<evidence type="ECO:0000256" key="5">
    <source>
        <dbReference type="SAM" id="Phobius"/>
    </source>
</evidence>
<keyword evidence="2 5" id="KW-0812">Transmembrane</keyword>
<evidence type="ECO:0000313" key="6">
    <source>
        <dbReference type="EMBL" id="KAK5990300.1"/>
    </source>
</evidence>
<dbReference type="InterPro" id="IPR023352">
    <property type="entry name" value="MAPEG-like_dom_sf"/>
</dbReference>
<evidence type="ECO:0000256" key="4">
    <source>
        <dbReference type="ARBA" id="ARBA00023136"/>
    </source>
</evidence>
<keyword evidence="3 5" id="KW-1133">Transmembrane helix</keyword>
<comment type="caution">
    <text evidence="6">The sequence shown here is derived from an EMBL/GenBank/DDBJ whole genome shotgun (WGS) entry which is preliminary data.</text>
</comment>
<keyword evidence="4 5" id="KW-0472">Membrane</keyword>
<evidence type="ECO:0000256" key="3">
    <source>
        <dbReference type="ARBA" id="ARBA00022989"/>
    </source>
</evidence>
<evidence type="ECO:0000256" key="2">
    <source>
        <dbReference type="ARBA" id="ARBA00022692"/>
    </source>
</evidence>
<dbReference type="PANTHER" id="PTHR35371">
    <property type="entry name" value="INNER MEMBRANE PROTEIN"/>
    <property type="match status" value="1"/>
</dbReference>
<accession>A0ABR0SES1</accession>
<evidence type="ECO:0000256" key="1">
    <source>
        <dbReference type="ARBA" id="ARBA00004370"/>
    </source>
</evidence>
<dbReference type="EMBL" id="JAVFKD010000014">
    <property type="protein sequence ID" value="KAK5990300.1"/>
    <property type="molecule type" value="Genomic_DNA"/>
</dbReference>
<name>A0ABR0SES1_9HYPO</name>
<keyword evidence="7" id="KW-1185">Reference proteome</keyword>
<dbReference type="Gene3D" id="1.20.120.550">
    <property type="entry name" value="Membrane associated eicosanoid/glutathione metabolism-like domain"/>
    <property type="match status" value="1"/>
</dbReference>
<dbReference type="InterPro" id="IPR001129">
    <property type="entry name" value="Membr-assoc_MAPEG"/>
</dbReference>
<proteinExistence type="predicted"/>
<dbReference type="Proteomes" id="UP001338125">
    <property type="component" value="Unassembled WGS sequence"/>
</dbReference>
<comment type="subcellular location">
    <subcellularLocation>
        <location evidence="1">Membrane</location>
    </subcellularLocation>
</comment>